<evidence type="ECO:0000313" key="2">
    <source>
        <dbReference type="Proteomes" id="UP000009138"/>
    </source>
</evidence>
<reference evidence="1 2" key="1">
    <citation type="journal article" date="2009" name="PLoS Genet.">
        <title>Genomic analysis of the basal lineage fungus Rhizopus oryzae reveals a whole-genome duplication.</title>
        <authorList>
            <person name="Ma L.-J."/>
            <person name="Ibrahim A.S."/>
            <person name="Skory C."/>
            <person name="Grabherr M.G."/>
            <person name="Burger G."/>
            <person name="Butler M."/>
            <person name="Elias M."/>
            <person name="Idnurm A."/>
            <person name="Lang B.F."/>
            <person name="Sone T."/>
            <person name="Abe A."/>
            <person name="Calvo S.E."/>
            <person name="Corrochano L.M."/>
            <person name="Engels R."/>
            <person name="Fu J."/>
            <person name="Hansberg W."/>
            <person name="Kim J.-M."/>
            <person name="Kodira C.D."/>
            <person name="Koehrsen M.J."/>
            <person name="Liu B."/>
            <person name="Miranda-Saavedra D."/>
            <person name="O'Leary S."/>
            <person name="Ortiz-Castellanos L."/>
            <person name="Poulter R."/>
            <person name="Rodriguez-Romero J."/>
            <person name="Ruiz-Herrera J."/>
            <person name="Shen Y.-Q."/>
            <person name="Zeng Q."/>
            <person name="Galagan J."/>
            <person name="Birren B.W."/>
            <person name="Cuomo C.A."/>
            <person name="Wickes B.L."/>
        </authorList>
    </citation>
    <scope>NUCLEOTIDE SEQUENCE [LARGE SCALE GENOMIC DNA]</scope>
    <source>
        <strain evidence="2">RA 99-880 / ATCC MYA-4621 / FGSC 9543 / NRRL 43880</strain>
    </source>
</reference>
<accession>I1BJX0</accession>
<organism evidence="1 2">
    <name type="scientific">Rhizopus delemar (strain RA 99-880 / ATCC MYA-4621 / FGSC 9543 / NRRL 43880)</name>
    <name type="common">Mucormycosis agent</name>
    <name type="synonym">Rhizopus arrhizus var. delemar</name>
    <dbReference type="NCBI Taxonomy" id="246409"/>
    <lineage>
        <taxon>Eukaryota</taxon>
        <taxon>Fungi</taxon>
        <taxon>Fungi incertae sedis</taxon>
        <taxon>Mucoromycota</taxon>
        <taxon>Mucoromycotina</taxon>
        <taxon>Mucoromycetes</taxon>
        <taxon>Mucorales</taxon>
        <taxon>Mucorineae</taxon>
        <taxon>Rhizopodaceae</taxon>
        <taxon>Rhizopus</taxon>
    </lineage>
</organism>
<proteinExistence type="predicted"/>
<evidence type="ECO:0000313" key="1">
    <source>
        <dbReference type="EMBL" id="EIE76500.1"/>
    </source>
</evidence>
<dbReference type="Proteomes" id="UP000009138">
    <property type="component" value="Unassembled WGS sequence"/>
</dbReference>
<protein>
    <submittedName>
        <fullName evidence="1">Uncharacterized protein</fullName>
    </submittedName>
</protein>
<dbReference type="VEuPathDB" id="FungiDB:RO3G_01204"/>
<dbReference type="InParanoid" id="I1BJX0"/>
<gene>
    <name evidence="1" type="ORF">RO3G_01204</name>
</gene>
<sequence length="39" mass="4290">MPCCTSFESCGGVHVRGTDCFSIDVAQTEIMNFDKCPLF</sequence>
<name>I1BJX0_RHIO9</name>
<dbReference type="AlphaFoldDB" id="I1BJX0"/>
<dbReference type="RefSeq" id="XP_067511896.1">
    <property type="nucleotide sequence ID" value="XM_067655795.1"/>
</dbReference>
<keyword evidence="2" id="KW-1185">Reference proteome</keyword>
<dbReference type="GeneID" id="93608176"/>
<dbReference type="EMBL" id="CH476732">
    <property type="protein sequence ID" value="EIE76500.1"/>
    <property type="molecule type" value="Genomic_DNA"/>
</dbReference>